<dbReference type="GO" id="GO:0003676">
    <property type="term" value="F:nucleic acid binding"/>
    <property type="evidence" value="ECO:0007669"/>
    <property type="project" value="InterPro"/>
</dbReference>
<gene>
    <name evidence="1" type="ORF">C7212DRAFT_347335</name>
</gene>
<dbReference type="Gene3D" id="3.30.420.10">
    <property type="entry name" value="Ribonuclease H-like superfamily/Ribonuclease H"/>
    <property type="match status" value="1"/>
</dbReference>
<sequence>MGTQLGIGHMYPKYLNSDARSCSQNPIIKSGFHTIIVKRAQGVEIGDLLKATNTGNKKRETPAVPPKFPPENEVLEKLKNLAMQDEEHQLWTFLQIAQEAGVKAASLTIYRIMHKYHGLYRYCLRHKPILDANTMEKCLRLVNWALAQLIESFVYSDEMILEVGTPWSRKKITRQTGEDPYQLLIHNNKKGNGFSIMISASISLGYKGPIWIWVKETPEERRENAKKLQQENIRTAERVAQLLANATIPGTLEYNYIQALNHEIDHYNEYYGPNNSCRLCRHPYWEFGKETHMRSTDGGMDWFMYRKHVLQDQVYPFITQIQQEMGRQCWLAEDNAGNHTAAARMDHQAEVLGVR</sequence>
<evidence type="ECO:0000313" key="2">
    <source>
        <dbReference type="Proteomes" id="UP000246991"/>
    </source>
</evidence>
<name>A0A317SG52_9PEZI</name>
<accession>A0A317SG52</accession>
<dbReference type="EMBL" id="PYWC01000079">
    <property type="protein sequence ID" value="PWW73504.1"/>
    <property type="molecule type" value="Genomic_DNA"/>
</dbReference>
<keyword evidence="2" id="KW-1185">Reference proteome</keyword>
<dbReference type="STRING" id="42249.A0A317SG52"/>
<dbReference type="AlphaFoldDB" id="A0A317SG52"/>
<proteinExistence type="predicted"/>
<dbReference type="InterPro" id="IPR036397">
    <property type="entry name" value="RNaseH_sf"/>
</dbReference>
<protein>
    <recommendedName>
        <fullName evidence="3">Transposase</fullName>
    </recommendedName>
</protein>
<reference evidence="1 2" key="1">
    <citation type="submission" date="2018-03" db="EMBL/GenBank/DDBJ databases">
        <title>Genomes of Pezizomycetes fungi and the evolution of truffles.</title>
        <authorList>
            <person name="Murat C."/>
            <person name="Payen T."/>
            <person name="Noel B."/>
            <person name="Kuo A."/>
            <person name="Martin F.M."/>
        </authorList>
    </citation>
    <scope>NUCLEOTIDE SEQUENCE [LARGE SCALE GENOMIC DNA]</scope>
    <source>
        <strain evidence="1">091103-1</strain>
    </source>
</reference>
<organism evidence="1 2">
    <name type="scientific">Tuber magnatum</name>
    <name type="common">white Piedmont truffle</name>
    <dbReference type="NCBI Taxonomy" id="42249"/>
    <lineage>
        <taxon>Eukaryota</taxon>
        <taxon>Fungi</taxon>
        <taxon>Dikarya</taxon>
        <taxon>Ascomycota</taxon>
        <taxon>Pezizomycotina</taxon>
        <taxon>Pezizomycetes</taxon>
        <taxon>Pezizales</taxon>
        <taxon>Tuberaceae</taxon>
        <taxon>Tuber</taxon>
    </lineage>
</organism>
<evidence type="ECO:0008006" key="3">
    <source>
        <dbReference type="Google" id="ProtNLM"/>
    </source>
</evidence>
<evidence type="ECO:0000313" key="1">
    <source>
        <dbReference type="EMBL" id="PWW73504.1"/>
    </source>
</evidence>
<dbReference type="OrthoDB" id="5278911at2759"/>
<dbReference type="Proteomes" id="UP000246991">
    <property type="component" value="Unassembled WGS sequence"/>
</dbReference>
<comment type="caution">
    <text evidence="1">The sequence shown here is derived from an EMBL/GenBank/DDBJ whole genome shotgun (WGS) entry which is preliminary data.</text>
</comment>